<dbReference type="PANTHER" id="PTHR46098">
    <property type="entry name" value="TRNA (CYTOSINE(38)-C(5))-METHYLTRANSFERASE"/>
    <property type="match status" value="1"/>
</dbReference>
<dbReference type="Pfam" id="PF00145">
    <property type="entry name" value="DNA_methylase"/>
    <property type="match status" value="1"/>
</dbReference>
<evidence type="ECO:0000313" key="5">
    <source>
        <dbReference type="EMBL" id="EKC43679.1"/>
    </source>
</evidence>
<dbReference type="SUPFAM" id="SSF53335">
    <property type="entry name" value="S-adenosyl-L-methionine-dependent methyltransferases"/>
    <property type="match status" value="1"/>
</dbReference>
<sequence>EIDADKSYNSVHNDKDFKNYARGKSREQLARKLYKRGISNDGSTPMPYSKIRKMSLEQLQKTYNSFCQNQNLGSITNIKGKQLNIVDTDKYEYIMTYSFPCTDLSLSGKQKGMKKGSGTRSGLLWEVERILTELRDEERELPQILFMENVPQVIGAKNIEDFRDWEDFLKSLGYSNHLQILNAKNYGVAQNRERCFMLSFLGEYNYHF</sequence>
<gene>
    <name evidence="5" type="ORF">LEA_21023</name>
</gene>
<dbReference type="InterPro" id="IPR050750">
    <property type="entry name" value="C5-MTase"/>
</dbReference>
<keyword evidence="3" id="KW-0949">S-adenosyl-L-methionine</keyword>
<dbReference type="GO" id="GO:0008168">
    <property type="term" value="F:methyltransferase activity"/>
    <property type="evidence" value="ECO:0007669"/>
    <property type="project" value="UniProtKB-KW"/>
</dbReference>
<evidence type="ECO:0000256" key="2">
    <source>
        <dbReference type="ARBA" id="ARBA00022679"/>
    </source>
</evidence>
<comment type="caution">
    <text evidence="5">The sequence shown here is derived from an EMBL/GenBank/DDBJ whole genome shotgun (WGS) entry which is preliminary data.</text>
</comment>
<proteinExistence type="predicted"/>
<evidence type="ECO:0000256" key="4">
    <source>
        <dbReference type="SAM" id="MobiDB-lite"/>
    </source>
</evidence>
<dbReference type="Gene3D" id="3.40.50.150">
    <property type="entry name" value="Vaccinia Virus protein VP39"/>
    <property type="match status" value="1"/>
</dbReference>
<feature type="non-terminal residue" evidence="5">
    <location>
        <position position="208"/>
    </location>
</feature>
<dbReference type="InterPro" id="IPR001525">
    <property type="entry name" value="C5_MeTfrase"/>
</dbReference>
<dbReference type="PANTHER" id="PTHR46098:SF1">
    <property type="entry name" value="TRNA (CYTOSINE(38)-C(5))-METHYLTRANSFERASE"/>
    <property type="match status" value="1"/>
</dbReference>
<name>K1RJ52_9ZZZZ</name>
<evidence type="ECO:0000256" key="3">
    <source>
        <dbReference type="ARBA" id="ARBA00022691"/>
    </source>
</evidence>
<dbReference type="InterPro" id="IPR029063">
    <property type="entry name" value="SAM-dependent_MTases_sf"/>
</dbReference>
<feature type="non-terminal residue" evidence="5">
    <location>
        <position position="1"/>
    </location>
</feature>
<organism evidence="5">
    <name type="scientific">human gut metagenome</name>
    <dbReference type="NCBI Taxonomy" id="408170"/>
    <lineage>
        <taxon>unclassified sequences</taxon>
        <taxon>metagenomes</taxon>
        <taxon>organismal metagenomes</taxon>
    </lineage>
</organism>
<dbReference type="EMBL" id="AJWY01014464">
    <property type="protein sequence ID" value="EKC43679.1"/>
    <property type="molecule type" value="Genomic_DNA"/>
</dbReference>
<dbReference type="PROSITE" id="PS51679">
    <property type="entry name" value="SAM_MT_C5"/>
    <property type="match status" value="1"/>
</dbReference>
<keyword evidence="1 5" id="KW-0489">Methyltransferase</keyword>
<dbReference type="GO" id="GO:0032259">
    <property type="term" value="P:methylation"/>
    <property type="evidence" value="ECO:0007669"/>
    <property type="project" value="UniProtKB-KW"/>
</dbReference>
<reference evidence="5" key="1">
    <citation type="journal article" date="2013" name="Environ. Microbiol.">
        <title>Microbiota from the distal guts of lean and obese adolescents exhibit partial functional redundancy besides clear differences in community structure.</title>
        <authorList>
            <person name="Ferrer M."/>
            <person name="Ruiz A."/>
            <person name="Lanza F."/>
            <person name="Haange S.B."/>
            <person name="Oberbach A."/>
            <person name="Till H."/>
            <person name="Bargiela R."/>
            <person name="Campoy C."/>
            <person name="Segura M.T."/>
            <person name="Richter M."/>
            <person name="von Bergen M."/>
            <person name="Seifert J."/>
            <person name="Suarez A."/>
        </authorList>
    </citation>
    <scope>NUCLEOTIDE SEQUENCE</scope>
</reference>
<feature type="region of interest" description="Disordered" evidence="4">
    <location>
        <begin position="1"/>
        <end position="24"/>
    </location>
</feature>
<keyword evidence="2 5" id="KW-0808">Transferase</keyword>
<accession>K1RJ52</accession>
<evidence type="ECO:0000256" key="1">
    <source>
        <dbReference type="ARBA" id="ARBA00022603"/>
    </source>
</evidence>
<protein>
    <submittedName>
        <fullName evidence="5">DNA-cytosine methyltransferase</fullName>
    </submittedName>
</protein>
<dbReference type="AlphaFoldDB" id="K1RJ52"/>